<organism evidence="1 2">
    <name type="scientific">Gordonia phage Eyre</name>
    <dbReference type="NCBI Taxonomy" id="1887646"/>
    <lineage>
        <taxon>Viruses</taxon>
        <taxon>Duplodnaviria</taxon>
        <taxon>Heunggongvirae</taxon>
        <taxon>Uroviricota</taxon>
        <taxon>Caudoviricetes</taxon>
        <taxon>Eyrevirus</taxon>
        <taxon>Eyrevirus eyre</taxon>
    </lineage>
</organism>
<dbReference type="KEGG" id="vg:29068917"/>
<gene>
    <name evidence="1" type="primary">11</name>
    <name evidence="1" type="ORF">SEA_EYRE_11</name>
</gene>
<dbReference type="RefSeq" id="YP_009292402.1">
    <property type="nucleotide sequence ID" value="NC_031122.1"/>
</dbReference>
<protein>
    <submittedName>
        <fullName evidence="1">Head-to-tail connector protein</fullName>
    </submittedName>
</protein>
<accession>A0A1B3AZY0</accession>
<evidence type="ECO:0000313" key="1">
    <source>
        <dbReference type="EMBL" id="AOE44291.1"/>
    </source>
</evidence>
<dbReference type="OrthoDB" id="11392at10239"/>
<evidence type="ECO:0000313" key="2">
    <source>
        <dbReference type="Proteomes" id="UP000201149"/>
    </source>
</evidence>
<proteinExistence type="predicted"/>
<dbReference type="GeneID" id="29068917"/>
<reference evidence="2" key="1">
    <citation type="submission" date="2016-07" db="EMBL/GenBank/DDBJ databases">
        <authorList>
            <person name="Florea S."/>
            <person name="Webb J.S."/>
            <person name="Jaromczyk J."/>
            <person name="Schardl C.L."/>
        </authorList>
    </citation>
    <scope>NUCLEOTIDE SEQUENCE [LARGE SCALE GENOMIC DNA]</scope>
</reference>
<sequence>MTFTTSDELIESLGQRMADLGLVRYLADPTASFGADDPDRPAYIAGLLPPDPDTCVSAVVTRDDRERDPFNPDIDVRLRFRAARDAAKSADRWADDAFVNLHVPNHVTRLRETWPGGVRVLDVRRVLRAVSFTDANGRTQRADDYRITLNPKVS</sequence>
<keyword evidence="2" id="KW-1185">Reference proteome</keyword>
<dbReference type="Proteomes" id="UP000201149">
    <property type="component" value="Segment"/>
</dbReference>
<name>A0A1B3AZY0_9CAUD</name>
<dbReference type="EMBL" id="KX557277">
    <property type="protein sequence ID" value="AOE44291.1"/>
    <property type="molecule type" value="Genomic_DNA"/>
</dbReference>